<comment type="subcellular location">
    <subcellularLocation>
        <location evidence="1 8">Membrane</location>
        <topology evidence="1 8">Multi-pass membrane protein</topology>
    </subcellularLocation>
</comment>
<dbReference type="SUPFAM" id="SSF118215">
    <property type="entry name" value="Proton glutamate symport protein"/>
    <property type="match status" value="1"/>
</dbReference>
<dbReference type="GO" id="GO:0015501">
    <property type="term" value="F:glutamate:sodium symporter activity"/>
    <property type="evidence" value="ECO:0000318"/>
    <property type="project" value="GO_Central"/>
</dbReference>
<keyword evidence="12" id="KW-1185">Reference proteome</keyword>
<keyword evidence="7" id="KW-0325">Glycoprotein</keyword>
<dbReference type="eggNOG" id="KOG3787">
    <property type="taxonomic scope" value="Eukaryota"/>
</dbReference>
<dbReference type="PROSITE" id="PS00713">
    <property type="entry name" value="NA_DICARBOXYL_SYMP_1"/>
    <property type="match status" value="1"/>
</dbReference>
<reference evidence="10 12" key="2">
    <citation type="journal article" date="2013" name="Nature">
        <title>Insights into bilaterian evolution from three spiralian genomes.</title>
        <authorList>
            <person name="Simakov O."/>
            <person name="Marletaz F."/>
            <person name="Cho S.J."/>
            <person name="Edsinger-Gonzales E."/>
            <person name="Havlak P."/>
            <person name="Hellsten U."/>
            <person name="Kuo D.H."/>
            <person name="Larsson T."/>
            <person name="Lv J."/>
            <person name="Arendt D."/>
            <person name="Savage R."/>
            <person name="Osoegawa K."/>
            <person name="de Jong P."/>
            <person name="Grimwood J."/>
            <person name="Chapman J.A."/>
            <person name="Shapiro H."/>
            <person name="Aerts A."/>
            <person name="Otillar R.P."/>
            <person name="Terry A.Y."/>
            <person name="Boore J.L."/>
            <person name="Grigoriev I.V."/>
            <person name="Lindberg D.R."/>
            <person name="Seaver E.C."/>
            <person name="Weisblat D.A."/>
            <person name="Putnam N.H."/>
            <person name="Rokhsar D.S."/>
        </authorList>
    </citation>
    <scope>NUCLEOTIDE SEQUENCE</scope>
</reference>
<dbReference type="EnsemblMetazoa" id="HelroT192743">
    <property type="protein sequence ID" value="HelroP192743"/>
    <property type="gene ID" value="HelroG192743"/>
</dbReference>
<feature type="transmembrane region" description="Helical" evidence="8">
    <location>
        <begin position="62"/>
        <end position="81"/>
    </location>
</feature>
<evidence type="ECO:0000256" key="3">
    <source>
        <dbReference type="ARBA" id="ARBA00022692"/>
    </source>
</evidence>
<feature type="coiled-coil region" evidence="9">
    <location>
        <begin position="437"/>
        <end position="465"/>
    </location>
</feature>
<dbReference type="PANTHER" id="PTHR11958:SF99">
    <property type="entry name" value="SODIUM-DEPENDENT EXCITATORY AMINO ACID TRANSPORTER GLT-6-RELATED"/>
    <property type="match status" value="1"/>
</dbReference>
<evidence type="ECO:0000256" key="9">
    <source>
        <dbReference type="SAM" id="Coils"/>
    </source>
</evidence>
<dbReference type="GO" id="GO:0015813">
    <property type="term" value="P:L-glutamate transmembrane transport"/>
    <property type="evidence" value="ECO:0000318"/>
    <property type="project" value="GO_Central"/>
</dbReference>
<keyword evidence="3 8" id="KW-0812">Transmembrane</keyword>
<dbReference type="InParanoid" id="T1FU92"/>
<dbReference type="PROSITE" id="PS00714">
    <property type="entry name" value="NA_DICARBOXYL_SYMP_2"/>
    <property type="match status" value="1"/>
</dbReference>
<dbReference type="PANTHER" id="PTHR11958">
    <property type="entry name" value="SODIUM/DICARBOXYLATE SYMPORTER-RELATED"/>
    <property type="match status" value="1"/>
</dbReference>
<feature type="transmembrane region" description="Helical" evidence="8">
    <location>
        <begin position="275"/>
        <end position="300"/>
    </location>
</feature>
<dbReference type="InterPro" id="IPR036458">
    <property type="entry name" value="Na:dicarbo_symporter_sf"/>
</dbReference>
<name>T1FU92_HELRO</name>
<dbReference type="EMBL" id="KB097026">
    <property type="protein sequence ID" value="ESO00120.1"/>
    <property type="molecule type" value="Genomic_DNA"/>
</dbReference>
<dbReference type="STRING" id="6412.T1FU92"/>
<dbReference type="GeneID" id="20212388"/>
<dbReference type="OMA" id="YLMRFAP"/>
<evidence type="ECO:0000313" key="11">
    <source>
        <dbReference type="EnsemblMetazoa" id="HelroP192743"/>
    </source>
</evidence>
<feature type="transmembrane region" description="Helical" evidence="8">
    <location>
        <begin position="146"/>
        <end position="165"/>
    </location>
</feature>
<keyword evidence="2 8" id="KW-0813">Transport</keyword>
<evidence type="ECO:0000256" key="1">
    <source>
        <dbReference type="ARBA" id="ARBA00004141"/>
    </source>
</evidence>
<dbReference type="InterPro" id="IPR001991">
    <property type="entry name" value="Na-dicarboxylate_symporter"/>
</dbReference>
<keyword evidence="9" id="KW-0175">Coiled coil</keyword>
<dbReference type="OrthoDB" id="5877963at2759"/>
<feature type="transmembrane region" description="Helical" evidence="8">
    <location>
        <begin position="238"/>
        <end position="263"/>
    </location>
</feature>
<dbReference type="GO" id="GO:0005886">
    <property type="term" value="C:plasma membrane"/>
    <property type="evidence" value="ECO:0000318"/>
    <property type="project" value="GO_Central"/>
</dbReference>
<dbReference type="AlphaFoldDB" id="T1FU92"/>
<keyword evidence="5 8" id="KW-1133">Transmembrane helix</keyword>
<evidence type="ECO:0000256" key="8">
    <source>
        <dbReference type="RuleBase" id="RU361216"/>
    </source>
</evidence>
<evidence type="ECO:0000256" key="2">
    <source>
        <dbReference type="ARBA" id="ARBA00022448"/>
    </source>
</evidence>
<dbReference type="PRINTS" id="PR00173">
    <property type="entry name" value="EDTRNSPORT"/>
</dbReference>
<feature type="transmembrane region" description="Helical" evidence="8">
    <location>
        <begin position="20"/>
        <end position="42"/>
    </location>
</feature>
<dbReference type="HOGENOM" id="CLU_019375_3_2_1"/>
<proteinExistence type="inferred from homology"/>
<evidence type="ECO:0000256" key="7">
    <source>
        <dbReference type="ARBA" id="ARBA00023180"/>
    </source>
</evidence>
<evidence type="ECO:0000256" key="5">
    <source>
        <dbReference type="ARBA" id="ARBA00022989"/>
    </source>
</evidence>
<evidence type="ECO:0000313" key="12">
    <source>
        <dbReference type="Proteomes" id="UP000015101"/>
    </source>
</evidence>
<dbReference type="Gene3D" id="1.10.3860.10">
    <property type="entry name" value="Sodium:dicarboxylate symporter"/>
    <property type="match status" value="1"/>
</dbReference>
<evidence type="ECO:0000313" key="10">
    <source>
        <dbReference type="EMBL" id="ESO00120.1"/>
    </source>
</evidence>
<dbReference type="InterPro" id="IPR018107">
    <property type="entry name" value="Na-dicarboxylate_symporter_CS"/>
</dbReference>
<dbReference type="GO" id="GO:0005313">
    <property type="term" value="F:L-glutamate transmembrane transporter activity"/>
    <property type="evidence" value="ECO:0000318"/>
    <property type="project" value="GO_Central"/>
</dbReference>
<dbReference type="KEGG" id="hro:HELRODRAFT_192743"/>
<dbReference type="Pfam" id="PF00375">
    <property type="entry name" value="SDF"/>
    <property type="match status" value="1"/>
</dbReference>
<reference evidence="12" key="1">
    <citation type="submission" date="2012-12" db="EMBL/GenBank/DDBJ databases">
        <authorList>
            <person name="Hellsten U."/>
            <person name="Grimwood J."/>
            <person name="Chapman J.A."/>
            <person name="Shapiro H."/>
            <person name="Aerts A."/>
            <person name="Otillar R.P."/>
            <person name="Terry A.Y."/>
            <person name="Boore J.L."/>
            <person name="Simakov O."/>
            <person name="Marletaz F."/>
            <person name="Cho S.-J."/>
            <person name="Edsinger-Gonzales E."/>
            <person name="Havlak P."/>
            <person name="Kuo D.-H."/>
            <person name="Larsson T."/>
            <person name="Lv J."/>
            <person name="Arendt D."/>
            <person name="Savage R."/>
            <person name="Osoegawa K."/>
            <person name="de Jong P."/>
            <person name="Lindberg D.R."/>
            <person name="Seaver E.C."/>
            <person name="Weisblat D.A."/>
            <person name="Putnam N.H."/>
            <person name="Grigoriev I.V."/>
            <person name="Rokhsar D.S."/>
        </authorList>
    </citation>
    <scope>NUCLEOTIDE SEQUENCE</scope>
</reference>
<gene>
    <name evidence="11" type="primary">20212388</name>
    <name evidence="10" type="ORF">HELRODRAFT_192743</name>
</gene>
<protein>
    <recommendedName>
        <fullName evidence="8">Amino acid transporter</fullName>
    </recommendedName>
</protein>
<keyword evidence="6 8" id="KW-0472">Membrane</keyword>
<organism evidence="11 12">
    <name type="scientific">Helobdella robusta</name>
    <name type="common">Californian leech</name>
    <dbReference type="NCBI Taxonomy" id="6412"/>
    <lineage>
        <taxon>Eukaryota</taxon>
        <taxon>Metazoa</taxon>
        <taxon>Spiralia</taxon>
        <taxon>Lophotrochozoa</taxon>
        <taxon>Annelida</taxon>
        <taxon>Clitellata</taxon>
        <taxon>Hirudinea</taxon>
        <taxon>Rhynchobdellida</taxon>
        <taxon>Glossiphoniidae</taxon>
        <taxon>Helobdella</taxon>
    </lineage>
</organism>
<evidence type="ECO:0000256" key="6">
    <source>
        <dbReference type="ARBA" id="ARBA00023136"/>
    </source>
</evidence>
<dbReference type="Proteomes" id="UP000015101">
    <property type="component" value="Unassembled WGS sequence"/>
</dbReference>
<reference evidence="11" key="3">
    <citation type="submission" date="2015-06" db="UniProtKB">
        <authorList>
            <consortium name="EnsemblMetazoa"/>
        </authorList>
    </citation>
    <scope>IDENTIFICATION</scope>
</reference>
<feature type="transmembrane region" description="Helical" evidence="8">
    <location>
        <begin position="341"/>
        <end position="361"/>
    </location>
</feature>
<dbReference type="RefSeq" id="XP_009021894.1">
    <property type="nucleotide sequence ID" value="XM_009023646.1"/>
</dbReference>
<dbReference type="GO" id="GO:0015175">
    <property type="term" value="F:neutral L-amino acid transmembrane transporter activity"/>
    <property type="evidence" value="ECO:0000318"/>
    <property type="project" value="GO_Central"/>
</dbReference>
<dbReference type="CTD" id="20212388"/>
<accession>T1FU92</accession>
<feature type="transmembrane region" description="Helical" evidence="8">
    <location>
        <begin position="309"/>
        <end position="329"/>
    </location>
</feature>
<evidence type="ECO:0000256" key="4">
    <source>
        <dbReference type="ARBA" id="ARBA00022847"/>
    </source>
</evidence>
<dbReference type="InterPro" id="IPR050746">
    <property type="entry name" value="DAACS"/>
</dbReference>
<feature type="transmembrane region" description="Helical" evidence="8">
    <location>
        <begin position="101"/>
        <end position="120"/>
    </location>
</feature>
<dbReference type="EMBL" id="AMQM01005668">
    <property type="status" value="NOT_ANNOTATED_CDS"/>
    <property type="molecule type" value="Genomic_DNA"/>
</dbReference>
<feature type="transmembrane region" description="Helical" evidence="8">
    <location>
        <begin position="373"/>
        <end position="398"/>
    </location>
</feature>
<comment type="similarity">
    <text evidence="8">Belongs to the dicarboxylate/amino acid:cation symporter (DAACS) (TC 2.A.23) family.</text>
</comment>
<feature type="transmembrane region" description="Helical" evidence="8">
    <location>
        <begin position="201"/>
        <end position="218"/>
    </location>
</feature>
<dbReference type="FunCoup" id="T1FU92">
    <property type="interactions" value="84"/>
</dbReference>
<keyword evidence="4 8" id="KW-0769">Symport</keyword>
<sequence length="494" mass="53849">MCKRRNSDPKGCLGGCLKWFRANLLLTLTLIGVVMGFILGFAIRGYHPSQDTIMMIAFPGDILMRLLKMLILPLIISSLIAGLSQLDAVASGKMGARALCYYFITTIIAVIIGISCVLIIHPGRSDIKGKLGEGVASGKKVTTRDALMDLISLICFVFYNIPPYFTSFIESISYTFEMVLTELTENGTVELQTTDLVFTDGINVMGIIVFCIAFGIVIGQTGQKTRIMCDFFMALNEVVMGIVGVIMWYSPFGIACLIASKILAITDLALTAQQLGMYMVTVISGLLIHFFFTLCGLYFLVTRKNPAKFFIGMLQAWFTALGTASRFVLPVGATVNMDGTALYEAVAAIFIAQMNGVALSFGQVITVSLTATLASIGAASIPSAGLVTMILVLTAVGLPTQDISLIVSVDWLLDRIRTSVNVLGDSFGAGIVDHLSKKELIEQDREREEELRREQRERLQSLTALEIDDAVVKDPNSPTTPLKNKLKYYDLTKV</sequence>